<feature type="transmembrane region" description="Helical" evidence="1">
    <location>
        <begin position="55"/>
        <end position="74"/>
    </location>
</feature>
<dbReference type="InterPro" id="IPR052894">
    <property type="entry name" value="AsmA-related"/>
</dbReference>
<organism evidence="3 4">
    <name type="scientific">Hydrogenovibrio marinus</name>
    <dbReference type="NCBI Taxonomy" id="28885"/>
    <lineage>
        <taxon>Bacteria</taxon>
        <taxon>Pseudomonadati</taxon>
        <taxon>Pseudomonadota</taxon>
        <taxon>Gammaproteobacteria</taxon>
        <taxon>Thiotrichales</taxon>
        <taxon>Piscirickettsiaceae</taxon>
        <taxon>Hydrogenovibrio</taxon>
    </lineage>
</organism>
<sequence>MAQESENEKKLAKTEAAEISDAEACEAGDKIACVKGYLNQRYADKHPFFKWFRRLFMVFLILPLLIFLGFWGAMHFVDFNQYKPAIEKEFLDRTGQKLEISGDVKVSVIPFVLSIHELNIKNPEGFAAKDDLAQIQAVEMELSLWDLFIHRHLTIKGLEVERPVINLITNAQGKTNWHYFQKIAGLEMKSIRQDYRNVAYMPEDNAKLIHVVDAPSMPKASQRWRLKTLISQNAKINWVDERANKSYRLRDFDVMAFDVQPDHLINLITEFDYASGQSPAKFHVKLTQKLKLSADLSDWQFSDWQGNVVMSLPRDMKVPLVQMETSGKLLAWNQMTKQLSVRDATLSSLESFVKLNMTGNYGDSPYMKGQLTSKNIQLKKWLRHAGISLPDFVDKNALTKLSLSLNWEQTPEQLMVDNLDMNLDGSQIKGKFFTRVQAGNDVPELHFDLAVNDLNLEAYRAYKDKLAKVVDKKVADAPPAEVAASPTATEQSAQLPVKATFLPIGVPVKTLKKLHAEGQLTFKNFQSWGLKFDQGNLTLLADKGRIDIAPLDADMYQGHLSSKLMVNVDSKTPSYEWSGKMEQIALKPFLTDGWQYSDLSGDFNTWFDFQTQGVNAYLLRQNMNGHLETRVTSGNVAGFDLNKLLAGEASKPADKTQFDKLTFEGEIKKGTLDFKKCNLNSERFSSICVGQLNLPKGQIGAKLFTTYQKPPENLSSLKGIEVPVVLKGPLNQIQWSVDMKRLLNSPANQQKLLNGLQQLFAK</sequence>
<dbReference type="PANTHER" id="PTHR30441">
    <property type="entry name" value="DUF748 DOMAIN-CONTAINING PROTEIN"/>
    <property type="match status" value="1"/>
</dbReference>
<dbReference type="STRING" id="28885.EI16_06780"/>
<evidence type="ECO:0000256" key="1">
    <source>
        <dbReference type="SAM" id="Phobius"/>
    </source>
</evidence>
<dbReference type="InterPro" id="IPR007844">
    <property type="entry name" value="AsmA"/>
</dbReference>
<dbReference type="EMBL" id="JMIU01000001">
    <property type="protein sequence ID" value="KDN95986.1"/>
    <property type="molecule type" value="Genomic_DNA"/>
</dbReference>
<keyword evidence="1" id="KW-0472">Membrane</keyword>
<dbReference type="RefSeq" id="WP_029911206.1">
    <property type="nucleotide sequence ID" value="NZ_AP020335.1"/>
</dbReference>
<dbReference type="GO" id="GO:0005886">
    <property type="term" value="C:plasma membrane"/>
    <property type="evidence" value="ECO:0007669"/>
    <property type="project" value="TreeGrafter"/>
</dbReference>
<keyword evidence="1" id="KW-0812">Transmembrane</keyword>
<dbReference type="Pfam" id="PF05170">
    <property type="entry name" value="AsmA"/>
    <property type="match status" value="1"/>
</dbReference>
<dbReference type="AlphaFoldDB" id="A0A067A041"/>
<dbReference type="PANTHER" id="PTHR30441:SF4">
    <property type="entry name" value="PROTEIN ASMA"/>
    <property type="match status" value="1"/>
</dbReference>
<evidence type="ECO:0000313" key="3">
    <source>
        <dbReference type="EMBL" id="KDN95986.1"/>
    </source>
</evidence>
<keyword evidence="1" id="KW-1133">Transmembrane helix</keyword>
<comment type="caution">
    <text evidence="3">The sequence shown here is derived from an EMBL/GenBank/DDBJ whole genome shotgun (WGS) entry which is preliminary data.</text>
</comment>
<evidence type="ECO:0000313" key="4">
    <source>
        <dbReference type="Proteomes" id="UP000027341"/>
    </source>
</evidence>
<feature type="domain" description="AsmA" evidence="2">
    <location>
        <begin position="55"/>
        <end position="676"/>
    </location>
</feature>
<dbReference type="Proteomes" id="UP000027341">
    <property type="component" value="Unassembled WGS sequence"/>
</dbReference>
<name>A0A067A041_HYDMR</name>
<evidence type="ECO:0000259" key="2">
    <source>
        <dbReference type="Pfam" id="PF05170"/>
    </source>
</evidence>
<reference evidence="3 4" key="1">
    <citation type="submission" date="2014-04" db="EMBL/GenBank/DDBJ databases">
        <title>Draft genome sequence of Hydrogenovibrio marinus MH-110, a model organism for aerobic H2 metabolism.</title>
        <authorList>
            <person name="Cha H.J."/>
            <person name="Jo B.H."/>
            <person name="Hwang B.H."/>
        </authorList>
    </citation>
    <scope>NUCLEOTIDE SEQUENCE [LARGE SCALE GENOMIC DNA]</scope>
    <source>
        <strain evidence="3 4">MH-110</strain>
    </source>
</reference>
<gene>
    <name evidence="3" type="ORF">EI16_06780</name>
</gene>
<accession>A0A067A041</accession>
<proteinExistence type="predicted"/>
<keyword evidence="4" id="KW-1185">Reference proteome</keyword>
<dbReference type="GO" id="GO:0090313">
    <property type="term" value="P:regulation of protein targeting to membrane"/>
    <property type="evidence" value="ECO:0007669"/>
    <property type="project" value="TreeGrafter"/>
</dbReference>
<protein>
    <recommendedName>
        <fullName evidence="2">AsmA domain-containing protein</fullName>
    </recommendedName>
</protein>